<keyword evidence="1" id="KW-0677">Repeat</keyword>
<dbReference type="Pfam" id="PF03123">
    <property type="entry name" value="CAT_RBD"/>
    <property type="match status" value="1"/>
</dbReference>
<dbReference type="GO" id="GO:0003723">
    <property type="term" value="F:RNA binding"/>
    <property type="evidence" value="ECO:0007669"/>
    <property type="project" value="InterPro"/>
</dbReference>
<dbReference type="GO" id="GO:0006355">
    <property type="term" value="P:regulation of DNA-templated transcription"/>
    <property type="evidence" value="ECO:0007669"/>
    <property type="project" value="InterPro"/>
</dbReference>
<dbReference type="STRING" id="392015.SAMN05421543_103140"/>
<evidence type="ECO:0000313" key="3">
    <source>
        <dbReference type="EMBL" id="SFU53685.1"/>
    </source>
</evidence>
<dbReference type="AlphaFoldDB" id="A0A1I7GZ28"/>
<dbReference type="SUPFAM" id="SSF50151">
    <property type="entry name" value="SacY-like RNA-binding domain"/>
    <property type="match status" value="1"/>
</dbReference>
<dbReference type="OrthoDB" id="9813552at2"/>
<evidence type="ECO:0000256" key="1">
    <source>
        <dbReference type="ARBA" id="ARBA00022737"/>
    </source>
</evidence>
<organism evidence="3 4">
    <name type="scientific">Alicyclobacillus macrosporangiidus</name>
    <dbReference type="NCBI Taxonomy" id="392015"/>
    <lineage>
        <taxon>Bacteria</taxon>
        <taxon>Bacillati</taxon>
        <taxon>Bacillota</taxon>
        <taxon>Bacilli</taxon>
        <taxon>Bacillales</taxon>
        <taxon>Alicyclobacillaceae</taxon>
        <taxon>Alicyclobacillus</taxon>
    </lineage>
</organism>
<protein>
    <submittedName>
        <fullName evidence="3">Transcriptional antiterminator</fullName>
    </submittedName>
</protein>
<dbReference type="InterPro" id="IPR004341">
    <property type="entry name" value="CAT_RNA-bd_dom"/>
</dbReference>
<dbReference type="InterPro" id="IPR036634">
    <property type="entry name" value="PRD_sf"/>
</dbReference>
<accession>A0A1I7GZ28</accession>
<dbReference type="SUPFAM" id="SSF63520">
    <property type="entry name" value="PTS-regulatory domain, PRD"/>
    <property type="match status" value="2"/>
</dbReference>
<gene>
    <name evidence="3" type="ORF">SAMN05421543_103140</name>
</gene>
<feature type="domain" description="PRD" evidence="2">
    <location>
        <begin position="71"/>
        <end position="176"/>
    </location>
</feature>
<dbReference type="PANTHER" id="PTHR30185">
    <property type="entry name" value="CRYPTIC BETA-GLUCOSIDE BGL OPERON ANTITERMINATOR"/>
    <property type="match status" value="1"/>
</dbReference>
<dbReference type="Proteomes" id="UP000183508">
    <property type="component" value="Unassembled WGS sequence"/>
</dbReference>
<dbReference type="InterPro" id="IPR011608">
    <property type="entry name" value="PRD"/>
</dbReference>
<dbReference type="PROSITE" id="PS51372">
    <property type="entry name" value="PRD_2"/>
    <property type="match status" value="2"/>
</dbReference>
<dbReference type="InterPro" id="IPR050661">
    <property type="entry name" value="BglG_antiterminators"/>
</dbReference>
<feature type="domain" description="PRD" evidence="2">
    <location>
        <begin position="178"/>
        <end position="283"/>
    </location>
</feature>
<keyword evidence="4" id="KW-1185">Reference proteome</keyword>
<dbReference type="SMART" id="SM01061">
    <property type="entry name" value="CAT_RBD"/>
    <property type="match status" value="1"/>
</dbReference>
<proteinExistence type="predicted"/>
<reference evidence="4" key="1">
    <citation type="submission" date="2016-10" db="EMBL/GenBank/DDBJ databases">
        <authorList>
            <person name="Varghese N."/>
        </authorList>
    </citation>
    <scope>NUCLEOTIDE SEQUENCE [LARGE SCALE GENOMIC DNA]</scope>
    <source>
        <strain evidence="4">DSM 17980</strain>
    </source>
</reference>
<dbReference type="Gene3D" id="1.10.1790.10">
    <property type="entry name" value="PRD domain"/>
    <property type="match status" value="2"/>
</dbReference>
<dbReference type="PANTHER" id="PTHR30185:SF16">
    <property type="entry name" value="PROTEIN GLCT"/>
    <property type="match status" value="1"/>
</dbReference>
<dbReference type="Pfam" id="PF00874">
    <property type="entry name" value="PRD"/>
    <property type="match status" value="2"/>
</dbReference>
<sequence length="285" mass="31712">MAGYVVKRALNNNVVIVKPDGGEGEEIWVGRGVGFGVRPGLPLAQDDPRVEQRYALVHEEHRSRFRQLFTVVAPEVMGVAEEIIARAERSFGHPLHEHIHVALPDHIGFALERLRGGLEIDNPFVDELRALYPKHWEVAAEGAALIADRFGVPIPESEVGFLTLHLHAASQAGGLSASVRVADGVKTAVDRLEACLGRKLERGSIDYQRLVTHLRFAIQRGLKRMATENPLADAIRERLPESYRMAVEVAQAVEQRLQMEFPKDEVAYLALHIERICAARQDRPG</sequence>
<dbReference type="RefSeq" id="WP_074950002.1">
    <property type="nucleotide sequence ID" value="NZ_FPBV01000003.1"/>
</dbReference>
<dbReference type="InterPro" id="IPR036650">
    <property type="entry name" value="CAT_RNA-bd_dom_sf"/>
</dbReference>
<evidence type="ECO:0000313" key="4">
    <source>
        <dbReference type="Proteomes" id="UP000183508"/>
    </source>
</evidence>
<evidence type="ECO:0000259" key="2">
    <source>
        <dbReference type="PROSITE" id="PS51372"/>
    </source>
</evidence>
<dbReference type="EMBL" id="FPBV01000003">
    <property type="protein sequence ID" value="SFU53685.1"/>
    <property type="molecule type" value="Genomic_DNA"/>
</dbReference>
<name>A0A1I7GZ28_9BACL</name>
<dbReference type="Gene3D" id="2.30.24.10">
    <property type="entry name" value="CAT RNA-binding domain"/>
    <property type="match status" value="1"/>
</dbReference>